<reference evidence="2 3" key="1">
    <citation type="journal article" date="2016" name="Nat. Commun.">
        <title>Thousands of microbial genomes shed light on interconnected biogeochemical processes in an aquifer system.</title>
        <authorList>
            <person name="Anantharaman K."/>
            <person name="Brown C.T."/>
            <person name="Hug L.A."/>
            <person name="Sharon I."/>
            <person name="Castelle C.J."/>
            <person name="Probst A.J."/>
            <person name="Thomas B.C."/>
            <person name="Singh A."/>
            <person name="Wilkins M.J."/>
            <person name="Karaoz U."/>
            <person name="Brodie E.L."/>
            <person name="Williams K.H."/>
            <person name="Hubbard S.S."/>
            <person name="Banfield J.F."/>
        </authorList>
    </citation>
    <scope>NUCLEOTIDE SEQUENCE [LARGE SCALE GENOMIC DNA]</scope>
</reference>
<dbReference type="AlphaFoldDB" id="A0A1G2MA22"/>
<keyword evidence="1" id="KW-0472">Membrane</keyword>
<organism evidence="2 3">
    <name type="scientific">Candidatus Taylorbacteria bacterium RIFCSPHIGHO2_01_FULL_51_15</name>
    <dbReference type="NCBI Taxonomy" id="1802304"/>
    <lineage>
        <taxon>Bacteria</taxon>
        <taxon>Candidatus Tayloriibacteriota</taxon>
    </lineage>
</organism>
<keyword evidence="1" id="KW-1133">Transmembrane helix</keyword>
<evidence type="ECO:0000313" key="3">
    <source>
        <dbReference type="Proteomes" id="UP000178121"/>
    </source>
</evidence>
<dbReference type="EMBL" id="MHRI01000023">
    <property type="protein sequence ID" value="OHA20775.1"/>
    <property type="molecule type" value="Genomic_DNA"/>
</dbReference>
<name>A0A1G2MA22_9BACT</name>
<gene>
    <name evidence="2" type="ORF">A2849_02510</name>
</gene>
<feature type="transmembrane region" description="Helical" evidence="1">
    <location>
        <begin position="31"/>
        <end position="52"/>
    </location>
</feature>
<keyword evidence="1" id="KW-0812">Transmembrane</keyword>
<evidence type="ECO:0000256" key="1">
    <source>
        <dbReference type="SAM" id="Phobius"/>
    </source>
</evidence>
<sequence length="185" mass="21307">MSSNFFSGLVDPDTVASWFEWKEKVLPFLEWLAPYSTVVSLLLIVGIVYCFLRIDEIVHKTKHHDVVESEGHGKKSEGENPGEKRWERVLTHLNSDRESDWRLAVLEADVILDEMVSEMGYHGDSLGERLKGVEKSDFTTLDEAWEAHAVRNKIAHEGATFPLTEREARRVIGLYEKVFNEFHHI</sequence>
<comment type="caution">
    <text evidence="2">The sequence shown here is derived from an EMBL/GenBank/DDBJ whole genome shotgun (WGS) entry which is preliminary data.</text>
</comment>
<protein>
    <submittedName>
        <fullName evidence="2">Uncharacterized protein</fullName>
    </submittedName>
</protein>
<dbReference type="Proteomes" id="UP000178121">
    <property type="component" value="Unassembled WGS sequence"/>
</dbReference>
<evidence type="ECO:0000313" key="2">
    <source>
        <dbReference type="EMBL" id="OHA20775.1"/>
    </source>
</evidence>
<proteinExistence type="predicted"/>
<accession>A0A1G2MA22</accession>